<evidence type="ECO:0000256" key="1">
    <source>
        <dbReference type="SAM" id="MobiDB-lite"/>
    </source>
</evidence>
<feature type="compositionally biased region" description="Acidic residues" evidence="1">
    <location>
        <begin position="182"/>
        <end position="191"/>
    </location>
</feature>
<keyword evidence="2" id="KW-1133">Transmembrane helix</keyword>
<dbReference type="VEuPathDB" id="VectorBase:RPRC007160"/>
<reference evidence="3" key="1">
    <citation type="submission" date="2015-05" db="UniProtKB">
        <authorList>
            <consortium name="EnsemblMetazoa"/>
        </authorList>
    </citation>
    <scope>IDENTIFICATION</scope>
</reference>
<name>T1HSZ0_RHOPR</name>
<sequence>MTRVDLHSGNEVATLCVYGTVFGYVRSSYIDRPIDRGEYPPRPSPYNPAPPPRMFGKNAYFFIMKLAYLLLTTTSKQRPLCFPPPVSVIESDINVYKWSHTDKDFSHIPTTRMVNIAAKLILVICVVATLCVYGTLCGGYHLNPAPYSPRPTPGPVGGGYHLNPPPESLRPPRQPRFRRQYEEDEEPEETEVDLARALGFGHNIGPPLPF</sequence>
<feature type="transmembrane region" description="Helical" evidence="2">
    <location>
        <begin position="120"/>
        <end position="142"/>
    </location>
</feature>
<feature type="compositionally biased region" description="Pro residues" evidence="1">
    <location>
        <begin position="163"/>
        <end position="172"/>
    </location>
</feature>
<feature type="region of interest" description="Disordered" evidence="1">
    <location>
        <begin position="152"/>
        <end position="191"/>
    </location>
</feature>
<accession>T1HSZ0</accession>
<keyword evidence="2" id="KW-0472">Membrane</keyword>
<keyword evidence="2" id="KW-0812">Transmembrane</keyword>
<keyword evidence="4" id="KW-1185">Reference proteome</keyword>
<proteinExistence type="predicted"/>
<protein>
    <submittedName>
        <fullName evidence="3">Uncharacterized protein</fullName>
    </submittedName>
</protein>
<dbReference type="EnsemblMetazoa" id="RPRC007160-RA">
    <property type="protein sequence ID" value="RPRC007160-PA"/>
    <property type="gene ID" value="RPRC007160"/>
</dbReference>
<dbReference type="Proteomes" id="UP000015103">
    <property type="component" value="Unassembled WGS sequence"/>
</dbReference>
<dbReference type="AlphaFoldDB" id="T1HSZ0"/>
<evidence type="ECO:0000313" key="3">
    <source>
        <dbReference type="EnsemblMetazoa" id="RPRC007160-PA"/>
    </source>
</evidence>
<organism evidence="3 4">
    <name type="scientific">Rhodnius prolixus</name>
    <name type="common">Triatomid bug</name>
    <dbReference type="NCBI Taxonomy" id="13249"/>
    <lineage>
        <taxon>Eukaryota</taxon>
        <taxon>Metazoa</taxon>
        <taxon>Ecdysozoa</taxon>
        <taxon>Arthropoda</taxon>
        <taxon>Hexapoda</taxon>
        <taxon>Insecta</taxon>
        <taxon>Pterygota</taxon>
        <taxon>Neoptera</taxon>
        <taxon>Paraneoptera</taxon>
        <taxon>Hemiptera</taxon>
        <taxon>Heteroptera</taxon>
        <taxon>Panheteroptera</taxon>
        <taxon>Cimicomorpha</taxon>
        <taxon>Reduviidae</taxon>
        <taxon>Triatominae</taxon>
        <taxon>Rhodnius</taxon>
    </lineage>
</organism>
<dbReference type="HOGENOM" id="CLU_1311515_0_0_1"/>
<evidence type="ECO:0000256" key="2">
    <source>
        <dbReference type="SAM" id="Phobius"/>
    </source>
</evidence>
<dbReference type="InParanoid" id="T1HSZ0"/>
<dbReference type="EMBL" id="ACPB03015727">
    <property type="status" value="NOT_ANNOTATED_CDS"/>
    <property type="molecule type" value="Genomic_DNA"/>
</dbReference>
<evidence type="ECO:0000313" key="4">
    <source>
        <dbReference type="Proteomes" id="UP000015103"/>
    </source>
</evidence>